<feature type="region of interest" description="Disordered" evidence="1">
    <location>
        <begin position="1"/>
        <end position="113"/>
    </location>
</feature>
<gene>
    <name evidence="4" type="ORF">HO133_001141</name>
</gene>
<reference evidence="4 5" key="1">
    <citation type="journal article" date="2020" name="Genomics">
        <title>Complete, high-quality genomes from long-read metagenomic sequencing of two wolf lichen thalli reveals enigmatic genome architecture.</title>
        <authorList>
            <person name="McKenzie S.K."/>
            <person name="Walston R.F."/>
            <person name="Allen J.L."/>
        </authorList>
    </citation>
    <scope>NUCLEOTIDE SEQUENCE [LARGE SCALE GENOMIC DNA]</scope>
    <source>
        <strain evidence="4">WasteWater1</strain>
    </source>
</reference>
<dbReference type="InterPro" id="IPR057827">
    <property type="entry name" value="WW_fungi"/>
</dbReference>
<feature type="region of interest" description="Disordered" evidence="1">
    <location>
        <begin position="580"/>
        <end position="627"/>
    </location>
</feature>
<dbReference type="RefSeq" id="XP_037151490.1">
    <property type="nucleotide sequence ID" value="XM_037292071.1"/>
</dbReference>
<keyword evidence="2" id="KW-1133">Transmembrane helix</keyword>
<dbReference type="EMBL" id="JACCJB010000012">
    <property type="protein sequence ID" value="KAF6222055.1"/>
    <property type="molecule type" value="Genomic_DNA"/>
</dbReference>
<feature type="transmembrane region" description="Helical" evidence="2">
    <location>
        <begin position="131"/>
        <end position="151"/>
    </location>
</feature>
<evidence type="ECO:0000256" key="2">
    <source>
        <dbReference type="SAM" id="Phobius"/>
    </source>
</evidence>
<feature type="compositionally biased region" description="Low complexity" evidence="1">
    <location>
        <begin position="15"/>
        <end position="64"/>
    </location>
</feature>
<dbReference type="GeneID" id="59329557"/>
<feature type="transmembrane region" description="Helical" evidence="2">
    <location>
        <begin position="245"/>
        <end position="266"/>
    </location>
</feature>
<sequence length="627" mass="67609">MEINGNPSIIEPTTSSDGPLPSIPSLSPNPSSSSDSFDSSRPNSQGSSATSRSVSPSPIPKSVPAIDSQESVEPHALPPNPPLPENKSASQSHRQNHPPRSVPPAPTASPRTDHEVSWISRLRFLSPRRDWFANALGTISLGLTLIGMVIFGERTYKLAVWSAKNDVLDTCGQLDSTGIQLGPNCKKLLSNNTADVIFPPYSHWKRTLNATLQASSRLLKDGFTKRSSLPTGGPGDDTVISTFNFLSAAIVLSSTVIIGGLSLIVFRRHWRSEEVFTSPVRSDWQFTRHHQEGPETVSGEGYHMITRNPEDDHPLGQLRQRIRSSQPNAVENPTGEPTWQSHNTSEDTLVGALKDTKWGTSKVSLTNDASDEKHENLIELETEGPNKTFFDPETGEFIHLTPWKSTGNEEVHGLKPDGKGSIKRAFAQMALGATGWAGGKNIDDQLAEELQANSKGAERDSSTLKAGDCITGHLANEVPSGKPTMDPIAAVNDKDTDEVDPKVTAFLLKHDTGIDIDRDVDMSSDSESDSNVEGTGSERNSASASVSKSDEGQEDADIWIPQATRDGGLFNLNTLTGVTSSELPTLEVKSSDRTPDWEAEAMNSSQFPYADRENSGAHSGAAVASPR</sequence>
<keyword evidence="5" id="KW-1185">Reference proteome</keyword>
<organism evidence="4 5">
    <name type="scientific">Letharia lupina</name>
    <dbReference type="NCBI Taxonomy" id="560253"/>
    <lineage>
        <taxon>Eukaryota</taxon>
        <taxon>Fungi</taxon>
        <taxon>Dikarya</taxon>
        <taxon>Ascomycota</taxon>
        <taxon>Pezizomycotina</taxon>
        <taxon>Lecanoromycetes</taxon>
        <taxon>OSLEUM clade</taxon>
        <taxon>Lecanoromycetidae</taxon>
        <taxon>Lecanorales</taxon>
        <taxon>Lecanorineae</taxon>
        <taxon>Parmeliaceae</taxon>
        <taxon>Letharia</taxon>
    </lineage>
</organism>
<evidence type="ECO:0000313" key="4">
    <source>
        <dbReference type="EMBL" id="KAF6222055.1"/>
    </source>
</evidence>
<evidence type="ECO:0000259" key="3">
    <source>
        <dbReference type="Pfam" id="PF23518"/>
    </source>
</evidence>
<comment type="caution">
    <text evidence="4">The sequence shown here is derived from an EMBL/GenBank/DDBJ whole genome shotgun (WGS) entry which is preliminary data.</text>
</comment>
<feature type="domain" description="WW" evidence="3">
    <location>
        <begin position="550"/>
        <end position="583"/>
    </location>
</feature>
<feature type="compositionally biased region" description="Polar residues" evidence="1">
    <location>
        <begin position="1"/>
        <end position="14"/>
    </location>
</feature>
<keyword evidence="2" id="KW-0472">Membrane</keyword>
<evidence type="ECO:0000256" key="1">
    <source>
        <dbReference type="SAM" id="MobiDB-lite"/>
    </source>
</evidence>
<keyword evidence="2" id="KW-0812">Transmembrane</keyword>
<dbReference type="Pfam" id="PF23518">
    <property type="entry name" value="WW_2"/>
    <property type="match status" value="1"/>
</dbReference>
<feature type="region of interest" description="Disordered" evidence="1">
    <location>
        <begin position="517"/>
        <end position="564"/>
    </location>
</feature>
<feature type="compositionally biased region" description="Polar residues" evidence="1">
    <location>
        <begin position="531"/>
        <end position="547"/>
    </location>
</feature>
<dbReference type="Proteomes" id="UP000593566">
    <property type="component" value="Unassembled WGS sequence"/>
</dbReference>
<feature type="region of interest" description="Disordered" evidence="1">
    <location>
        <begin position="288"/>
        <end position="315"/>
    </location>
</feature>
<protein>
    <recommendedName>
        <fullName evidence="3">WW domain-containing protein</fullName>
    </recommendedName>
</protein>
<evidence type="ECO:0000313" key="5">
    <source>
        <dbReference type="Proteomes" id="UP000593566"/>
    </source>
</evidence>
<accession>A0A8H6CET4</accession>
<name>A0A8H6CET4_9LECA</name>
<dbReference type="AlphaFoldDB" id="A0A8H6CET4"/>
<proteinExistence type="predicted"/>